<evidence type="ECO:0000256" key="1">
    <source>
        <dbReference type="ARBA" id="ARBA00004429"/>
    </source>
</evidence>
<keyword evidence="6 8" id="KW-1133">Transmembrane helix</keyword>
<sequence length="402" mass="43852">MPRYFYKAVKLDGEEVEGEQEALDEGALVAHLQAEGLIPLQTRSAGGLTATLARRRRKRLSAKDVEIVTRQLATLLQAGLPLDRALTVLAGLTTEEHVVRVLADLQDRVRGGSTLSTALEAQDGQFPKLYVNMVRAGEASGAVDEVMLRLADYLERSAELRGTVTSALVYPSILLFVAGLSVILLLVFVVPQFTVLFDDMGAALPLPTRIVVGAGEIVRGYWWALLVAVAVIALLLERWLMNPDNRRRFDYWVMALPLLGDLIWKMETARFCHTLSTLLKNGLPLLSGLNLAKEVVDNRKIGEGLNEVADGLKHGRGLAEPMATRQVLPELALQMIRVGEESGTLDAMLAKVADIFDRETRASVQRMLTLLEPVLIIGLGIVIAGIIVSILMAILGANELVL</sequence>
<keyword evidence="4" id="KW-0997">Cell inner membrane</keyword>
<keyword evidence="3" id="KW-1003">Cell membrane</keyword>
<evidence type="ECO:0000256" key="5">
    <source>
        <dbReference type="ARBA" id="ARBA00022692"/>
    </source>
</evidence>
<dbReference type="EMBL" id="NRRV01000003">
    <property type="protein sequence ID" value="MBK1629547.1"/>
    <property type="molecule type" value="Genomic_DNA"/>
</dbReference>
<proteinExistence type="inferred from homology"/>
<reference evidence="10 11" key="1">
    <citation type="journal article" date="2020" name="Microorganisms">
        <title>Osmotic Adaptation and Compatible Solute Biosynthesis of Phototrophic Bacteria as Revealed from Genome Analyses.</title>
        <authorList>
            <person name="Imhoff J.F."/>
            <person name="Rahn T."/>
            <person name="Kunzel S."/>
            <person name="Keller A."/>
            <person name="Neulinger S.C."/>
        </authorList>
    </citation>
    <scope>NUCLEOTIDE SEQUENCE [LARGE SCALE GENOMIC DNA]</scope>
    <source>
        <strain evidence="10 11">DSM 6210</strain>
    </source>
</reference>
<evidence type="ECO:0000259" key="9">
    <source>
        <dbReference type="Pfam" id="PF00482"/>
    </source>
</evidence>
<comment type="caution">
    <text evidence="10">The sequence shown here is derived from an EMBL/GenBank/DDBJ whole genome shotgun (WGS) entry which is preliminary data.</text>
</comment>
<dbReference type="InterPro" id="IPR042094">
    <property type="entry name" value="T2SS_GspF_sf"/>
</dbReference>
<evidence type="ECO:0000256" key="8">
    <source>
        <dbReference type="SAM" id="Phobius"/>
    </source>
</evidence>
<keyword evidence="11" id="KW-1185">Reference proteome</keyword>
<evidence type="ECO:0000256" key="6">
    <source>
        <dbReference type="ARBA" id="ARBA00022989"/>
    </source>
</evidence>
<dbReference type="RefSeq" id="WP_200233613.1">
    <property type="nucleotide sequence ID" value="NZ_NRRV01000003.1"/>
</dbReference>
<evidence type="ECO:0000256" key="2">
    <source>
        <dbReference type="ARBA" id="ARBA00005745"/>
    </source>
</evidence>
<accession>A0ABS1CCK2</accession>
<dbReference type="PANTHER" id="PTHR30012">
    <property type="entry name" value="GENERAL SECRETION PATHWAY PROTEIN"/>
    <property type="match status" value="1"/>
</dbReference>
<comment type="similarity">
    <text evidence="2">Belongs to the GSP F family.</text>
</comment>
<dbReference type="InterPro" id="IPR018076">
    <property type="entry name" value="T2SS_GspF_dom"/>
</dbReference>
<dbReference type="Gene3D" id="1.20.81.30">
    <property type="entry name" value="Type II secretion system (T2SS), domain F"/>
    <property type="match status" value="2"/>
</dbReference>
<feature type="transmembrane region" description="Helical" evidence="8">
    <location>
        <begin position="221"/>
        <end position="240"/>
    </location>
</feature>
<name>A0ABS1CCK2_9GAMM</name>
<dbReference type="PRINTS" id="PR00812">
    <property type="entry name" value="BCTERIALGSPF"/>
</dbReference>
<comment type="subcellular location">
    <subcellularLocation>
        <location evidence="1">Cell inner membrane</location>
        <topology evidence="1">Multi-pass membrane protein</topology>
    </subcellularLocation>
</comment>
<evidence type="ECO:0000256" key="7">
    <source>
        <dbReference type="ARBA" id="ARBA00023136"/>
    </source>
</evidence>
<evidence type="ECO:0000313" key="10">
    <source>
        <dbReference type="EMBL" id="MBK1629547.1"/>
    </source>
</evidence>
<evidence type="ECO:0000256" key="3">
    <source>
        <dbReference type="ARBA" id="ARBA00022475"/>
    </source>
</evidence>
<keyword evidence="7 8" id="KW-0472">Membrane</keyword>
<gene>
    <name evidence="10" type="ORF">CKO31_02090</name>
</gene>
<dbReference type="Proteomes" id="UP000748752">
    <property type="component" value="Unassembled WGS sequence"/>
</dbReference>
<dbReference type="InterPro" id="IPR003004">
    <property type="entry name" value="GspF/PilC"/>
</dbReference>
<feature type="transmembrane region" description="Helical" evidence="8">
    <location>
        <begin position="167"/>
        <end position="190"/>
    </location>
</feature>
<organism evidence="10 11">
    <name type="scientific">Thiohalocapsa halophila</name>
    <dbReference type="NCBI Taxonomy" id="69359"/>
    <lineage>
        <taxon>Bacteria</taxon>
        <taxon>Pseudomonadati</taxon>
        <taxon>Pseudomonadota</taxon>
        <taxon>Gammaproteobacteria</taxon>
        <taxon>Chromatiales</taxon>
        <taxon>Chromatiaceae</taxon>
        <taxon>Thiohalocapsa</taxon>
    </lineage>
</organism>
<feature type="domain" description="Type II secretion system protein GspF" evidence="9">
    <location>
        <begin position="69"/>
        <end position="191"/>
    </location>
</feature>
<dbReference type="PANTHER" id="PTHR30012:SF7">
    <property type="entry name" value="PROTEIN TRANSPORT PROTEIN HOFC HOMOLOG"/>
    <property type="match status" value="1"/>
</dbReference>
<feature type="domain" description="Type II secretion system protein GspF" evidence="9">
    <location>
        <begin position="271"/>
        <end position="392"/>
    </location>
</feature>
<dbReference type="Pfam" id="PF00482">
    <property type="entry name" value="T2SSF"/>
    <property type="match status" value="2"/>
</dbReference>
<evidence type="ECO:0000256" key="4">
    <source>
        <dbReference type="ARBA" id="ARBA00022519"/>
    </source>
</evidence>
<evidence type="ECO:0000313" key="11">
    <source>
        <dbReference type="Proteomes" id="UP000748752"/>
    </source>
</evidence>
<protein>
    <submittedName>
        <fullName evidence="10">General secretion pathway protein GspF</fullName>
    </submittedName>
</protein>
<feature type="transmembrane region" description="Helical" evidence="8">
    <location>
        <begin position="374"/>
        <end position="397"/>
    </location>
</feature>
<keyword evidence="5 8" id="KW-0812">Transmembrane</keyword>